<evidence type="ECO:0000259" key="8">
    <source>
        <dbReference type="SMART" id="SM01043"/>
    </source>
</evidence>
<dbReference type="InterPro" id="IPR016032">
    <property type="entry name" value="Sig_transdc_resp-reg_C-effctor"/>
</dbReference>
<evidence type="ECO:0000256" key="6">
    <source>
        <dbReference type="SAM" id="MobiDB-lite"/>
    </source>
</evidence>
<organism evidence="9 10">
    <name type="scientific">Streptomyces laurentii</name>
    <dbReference type="NCBI Taxonomy" id="39478"/>
    <lineage>
        <taxon>Bacteria</taxon>
        <taxon>Bacillati</taxon>
        <taxon>Actinomycetota</taxon>
        <taxon>Actinomycetes</taxon>
        <taxon>Kitasatosporales</taxon>
        <taxon>Streptomycetaceae</taxon>
        <taxon>Streptomyces</taxon>
    </lineage>
</organism>
<dbReference type="InterPro" id="IPR011990">
    <property type="entry name" value="TPR-like_helical_dom_sf"/>
</dbReference>
<reference evidence="9 10" key="1">
    <citation type="journal article" date="2016" name="Genome Announc.">
        <title>Complete Genome Sequence of Thiostrepton-Producing Streptomyces laurentii ATCC 31255.</title>
        <authorList>
            <person name="Doi K."/>
            <person name="Fujino Y."/>
            <person name="Nagayoshi Y."/>
            <person name="Ohshima T."/>
            <person name="Ogata S."/>
        </authorList>
    </citation>
    <scope>NUCLEOTIDE SEQUENCE [LARGE SCALE GENOMIC DNA]</scope>
    <source>
        <strain evidence="9 10">ATCC 31255</strain>
    </source>
</reference>
<evidence type="ECO:0000313" key="9">
    <source>
        <dbReference type="EMBL" id="BAU84852.1"/>
    </source>
</evidence>
<dbReference type="PANTHER" id="PTHR35807:SF1">
    <property type="entry name" value="TRANSCRIPTIONAL REGULATOR REDD"/>
    <property type="match status" value="1"/>
</dbReference>
<evidence type="ECO:0000259" key="7">
    <source>
        <dbReference type="SMART" id="SM00862"/>
    </source>
</evidence>
<keyword evidence="10" id="KW-1185">Reference proteome</keyword>
<evidence type="ECO:0000256" key="4">
    <source>
        <dbReference type="ARBA" id="ARBA00023125"/>
    </source>
</evidence>
<feature type="domain" description="Bacterial transcriptional activator" evidence="8">
    <location>
        <begin position="95"/>
        <end position="235"/>
    </location>
</feature>
<feature type="region of interest" description="Disordered" evidence="6">
    <location>
        <begin position="422"/>
        <end position="552"/>
    </location>
</feature>
<dbReference type="GO" id="GO:0006355">
    <property type="term" value="P:regulation of DNA-templated transcription"/>
    <property type="evidence" value="ECO:0007669"/>
    <property type="project" value="InterPro"/>
</dbReference>
<name>A0A161JWC4_STRLU</name>
<evidence type="ECO:0000256" key="3">
    <source>
        <dbReference type="ARBA" id="ARBA00023015"/>
    </source>
</evidence>
<dbReference type="Pfam" id="PF13191">
    <property type="entry name" value="AAA_16"/>
    <property type="match status" value="1"/>
</dbReference>
<dbReference type="Gene3D" id="1.10.10.10">
    <property type="entry name" value="Winged helix-like DNA-binding domain superfamily/Winged helix DNA-binding domain"/>
    <property type="match status" value="1"/>
</dbReference>
<dbReference type="GO" id="GO:0000160">
    <property type="term" value="P:phosphorelay signal transduction system"/>
    <property type="evidence" value="ECO:0007669"/>
    <property type="project" value="UniProtKB-KW"/>
</dbReference>
<dbReference type="GO" id="GO:0003677">
    <property type="term" value="F:DNA binding"/>
    <property type="evidence" value="ECO:0007669"/>
    <property type="project" value="UniProtKB-KW"/>
</dbReference>
<dbReference type="Pfam" id="PF03704">
    <property type="entry name" value="BTAD"/>
    <property type="match status" value="1"/>
</dbReference>
<keyword evidence="3" id="KW-0805">Transcription regulation</keyword>
<dbReference type="PANTHER" id="PTHR35807">
    <property type="entry name" value="TRANSCRIPTIONAL REGULATOR REDD-RELATED"/>
    <property type="match status" value="1"/>
</dbReference>
<dbReference type="SMART" id="SM01043">
    <property type="entry name" value="BTAD"/>
    <property type="match status" value="1"/>
</dbReference>
<dbReference type="SUPFAM" id="SSF48452">
    <property type="entry name" value="TPR-like"/>
    <property type="match status" value="1"/>
</dbReference>
<dbReference type="Gene3D" id="1.25.40.10">
    <property type="entry name" value="Tetratricopeptide repeat domain"/>
    <property type="match status" value="1"/>
</dbReference>
<gene>
    <name evidence="9" type="ORF">SLA_3960</name>
</gene>
<evidence type="ECO:0000256" key="5">
    <source>
        <dbReference type="ARBA" id="ARBA00023163"/>
    </source>
</evidence>
<dbReference type="InterPro" id="IPR001867">
    <property type="entry name" value="OmpR/PhoB-type_DNA-bd"/>
</dbReference>
<evidence type="ECO:0000256" key="1">
    <source>
        <dbReference type="ARBA" id="ARBA00005820"/>
    </source>
</evidence>
<keyword evidence="2" id="KW-0902">Two-component regulatory system</keyword>
<dbReference type="InterPro" id="IPR005158">
    <property type="entry name" value="BTAD"/>
</dbReference>
<accession>A0A161JWC4</accession>
<keyword evidence="5" id="KW-0804">Transcription</keyword>
<dbReference type="Proteomes" id="UP000217676">
    <property type="component" value="Chromosome"/>
</dbReference>
<dbReference type="InterPro" id="IPR027417">
    <property type="entry name" value="P-loop_NTPase"/>
</dbReference>
<comment type="similarity">
    <text evidence="1">Belongs to the AfsR/DnrI/RedD regulatory family.</text>
</comment>
<dbReference type="InterPro" id="IPR051677">
    <property type="entry name" value="AfsR-DnrI-RedD_regulator"/>
</dbReference>
<feature type="compositionally biased region" description="Low complexity" evidence="6">
    <location>
        <begin position="534"/>
        <end position="545"/>
    </location>
</feature>
<sequence>MRYLILGATDALDSTGASLPLGGARLRALLAALALRGGRSATVAELVDDVYADEPPQDAPAALQALVGRLRRVLGRDAVASGPGGYRLVAAPEDIDLYVFERRFRDAGTRLDAGDPETAAALLRTALGLFRGPALADLPEPAGVRPEAQRLAALRRRVEADLRRGATTGLVPELAELTGAYPYDETFHAQLIRALRAEGRPADALAAYENARRTLADGLGADPGPELTALHAELLAGTPPRVPRPASPASTAPRPVPAPTHAHAHAPTPAPEPGNIRPRLTSFVGREPELAALQADLEHARLVTLTGPGGSGKTRLAEEAARQAAGPAAWIAELAPLDDPDAVPGAVLSALGLRETNLITTRDGVPLQDDPTARLVDHLADRPLLLVLDNCEHVVDAAAALAETLLARCPGLRILATSREPLGVPGETVRPVEPLPPAPPTGSSPNAPAPSVPASGPAPRPKAPTRPGARAAPTPWPPPAMTTSPSRRSAAVSTVCPSPSNLPPPGCGSSPRARSPTASTTVSFSSPPVPAPSCPASRPCAPSSTGPGTCSNRPSAICCARCPCLPAAGTSPPPRP</sequence>
<dbReference type="KEGG" id="slau:SLA_3960"/>
<evidence type="ECO:0000256" key="2">
    <source>
        <dbReference type="ARBA" id="ARBA00023012"/>
    </source>
</evidence>
<evidence type="ECO:0000313" key="10">
    <source>
        <dbReference type="Proteomes" id="UP000217676"/>
    </source>
</evidence>
<dbReference type="InterPro" id="IPR036388">
    <property type="entry name" value="WH-like_DNA-bd_sf"/>
</dbReference>
<dbReference type="InterPro" id="IPR041664">
    <property type="entry name" value="AAA_16"/>
</dbReference>
<dbReference type="SUPFAM" id="SSF52540">
    <property type="entry name" value="P-loop containing nucleoside triphosphate hydrolases"/>
    <property type="match status" value="1"/>
</dbReference>
<feature type="compositionally biased region" description="Pro residues" evidence="6">
    <location>
        <begin position="433"/>
        <end position="464"/>
    </location>
</feature>
<feature type="compositionally biased region" description="Low complexity" evidence="6">
    <location>
        <begin position="515"/>
        <end position="526"/>
    </location>
</feature>
<feature type="compositionally biased region" description="Low complexity" evidence="6">
    <location>
        <begin position="247"/>
        <end position="267"/>
    </location>
</feature>
<dbReference type="EMBL" id="AP017424">
    <property type="protein sequence ID" value="BAU84852.1"/>
    <property type="molecule type" value="Genomic_DNA"/>
</dbReference>
<dbReference type="SMART" id="SM00862">
    <property type="entry name" value="Trans_reg_C"/>
    <property type="match status" value="1"/>
</dbReference>
<proteinExistence type="inferred from homology"/>
<feature type="region of interest" description="Disordered" evidence="6">
    <location>
        <begin position="237"/>
        <end position="278"/>
    </location>
</feature>
<dbReference type="CDD" id="cd15831">
    <property type="entry name" value="BTAD"/>
    <property type="match status" value="1"/>
</dbReference>
<keyword evidence="4" id="KW-0238">DNA-binding</keyword>
<dbReference type="SUPFAM" id="SSF46894">
    <property type="entry name" value="C-terminal effector domain of the bipartite response regulators"/>
    <property type="match status" value="1"/>
</dbReference>
<dbReference type="AlphaFoldDB" id="A0A161JWC4"/>
<feature type="domain" description="OmpR/PhoB-type" evidence="7">
    <location>
        <begin position="16"/>
        <end position="88"/>
    </location>
</feature>
<dbReference type="Gene3D" id="3.40.50.300">
    <property type="entry name" value="P-loop containing nucleotide triphosphate hydrolases"/>
    <property type="match status" value="1"/>
</dbReference>
<protein>
    <submittedName>
        <fullName evidence="9">Signal transduction response regulator protein</fullName>
    </submittedName>
</protein>